<protein>
    <submittedName>
        <fullName evidence="1">Uncharacterized protein</fullName>
    </submittedName>
</protein>
<reference evidence="1 2" key="1">
    <citation type="journal article" date="2023" name="ACS Omega">
        <title>Identification of the Neoaspergillic Acid Biosynthesis Gene Cluster by Establishing an In Vitro CRISPR-Ribonucleoprotein Genetic System in Aspergillus melleus.</title>
        <authorList>
            <person name="Yuan B."/>
            <person name="Grau M.F."/>
            <person name="Murata R.M."/>
            <person name="Torok T."/>
            <person name="Venkateswaran K."/>
            <person name="Stajich J.E."/>
            <person name="Wang C.C.C."/>
        </authorList>
    </citation>
    <scope>NUCLEOTIDE SEQUENCE [LARGE SCALE GENOMIC DNA]</scope>
    <source>
        <strain evidence="1 2">IMV 1140</strain>
    </source>
</reference>
<evidence type="ECO:0000313" key="1">
    <source>
        <dbReference type="EMBL" id="KAK1141812.1"/>
    </source>
</evidence>
<dbReference type="EMBL" id="JAOPJF010000059">
    <property type="protein sequence ID" value="KAK1141812.1"/>
    <property type="molecule type" value="Genomic_DNA"/>
</dbReference>
<sequence>MSMTPQGRRVAVIGNGSSGIQIVPGILPKVAHLDHYIRSGTWIAPTFARDEVNKRGTELGNCFRGASKFLLPGGVDTFKQDHQVYQRFRKSVERELQSVHNATRLGTPEQIEVQDVCAKSMRKRLSQKPELFDQLLPSFPPFCRRITPGPGYLEALTVEKVDVITSNTVKVKKDGIVAADGAHHPTDVPACATGFDTTFTPRFPVLGRGGLSLSDRWEKTPETHLSPAVDEFPKYFICFGPNSALGGGNLLVVVEKLTEYITACAEKMQRDKIRTMTPRKEAVERFTSYCDQHFSRTTFGQGCSSLHAMTVLGHPRWEDYTYGYVNDDPNGWFGDGHTLNEKNKAIDVAYLDDDQIDFPPWLKA</sequence>
<evidence type="ECO:0000313" key="2">
    <source>
        <dbReference type="Proteomes" id="UP001177260"/>
    </source>
</evidence>
<proteinExistence type="predicted"/>
<keyword evidence="2" id="KW-1185">Reference proteome</keyword>
<organism evidence="1 2">
    <name type="scientific">Aspergillus melleus</name>
    <dbReference type="NCBI Taxonomy" id="138277"/>
    <lineage>
        <taxon>Eukaryota</taxon>
        <taxon>Fungi</taxon>
        <taxon>Dikarya</taxon>
        <taxon>Ascomycota</taxon>
        <taxon>Pezizomycotina</taxon>
        <taxon>Eurotiomycetes</taxon>
        <taxon>Eurotiomycetidae</taxon>
        <taxon>Eurotiales</taxon>
        <taxon>Aspergillaceae</taxon>
        <taxon>Aspergillus</taxon>
        <taxon>Aspergillus subgen. Circumdati</taxon>
    </lineage>
</organism>
<comment type="caution">
    <text evidence="1">The sequence shown here is derived from an EMBL/GenBank/DDBJ whole genome shotgun (WGS) entry which is preliminary data.</text>
</comment>
<dbReference type="Proteomes" id="UP001177260">
    <property type="component" value="Unassembled WGS sequence"/>
</dbReference>
<name>A0ACC3AVL4_9EURO</name>
<accession>A0ACC3AVL4</accession>
<gene>
    <name evidence="1" type="ORF">N8T08_008477</name>
</gene>